<organism evidence="1">
    <name type="scientific">gut metagenome</name>
    <dbReference type="NCBI Taxonomy" id="749906"/>
    <lineage>
        <taxon>unclassified sequences</taxon>
        <taxon>metagenomes</taxon>
        <taxon>organismal metagenomes</taxon>
    </lineage>
</organism>
<proteinExistence type="predicted"/>
<comment type="caution">
    <text evidence="1">The sequence shown here is derived from an EMBL/GenBank/DDBJ whole genome shotgun (WGS) entry which is preliminary data.</text>
</comment>
<accession>J9H536</accession>
<protein>
    <submittedName>
        <fullName evidence="1">Uncharacterized protein</fullName>
    </submittedName>
</protein>
<dbReference type="AlphaFoldDB" id="J9H536"/>
<evidence type="ECO:0000313" key="1">
    <source>
        <dbReference type="EMBL" id="EJX08985.1"/>
    </source>
</evidence>
<sequence>MQYFFIKLFVIHVRSIVHGNLLIREEHEVIDENLSRFFQSFLRVNGTVRRNLKNQLVVVRFLLYAERLNSILDITDRRVNRVDWNCINISAVVLVLVSGNITTSFINRNFNLHRGFGI</sequence>
<reference evidence="1" key="1">
    <citation type="journal article" date="2012" name="PLoS ONE">
        <title>Gene sets for utilization of primary and secondary nutrition supplies in the distal gut of endangered iberian lynx.</title>
        <authorList>
            <person name="Alcaide M."/>
            <person name="Messina E."/>
            <person name="Richter M."/>
            <person name="Bargiela R."/>
            <person name="Peplies J."/>
            <person name="Huws S.A."/>
            <person name="Newbold C.J."/>
            <person name="Golyshin P.N."/>
            <person name="Simon M.A."/>
            <person name="Lopez G."/>
            <person name="Yakimov M.M."/>
            <person name="Ferrer M."/>
        </authorList>
    </citation>
    <scope>NUCLEOTIDE SEQUENCE</scope>
</reference>
<gene>
    <name evidence="1" type="ORF">EVA_02902</name>
</gene>
<dbReference type="EMBL" id="AMCI01000491">
    <property type="protein sequence ID" value="EJX08985.1"/>
    <property type="molecule type" value="Genomic_DNA"/>
</dbReference>
<name>J9H536_9ZZZZ</name>